<accession>C4XGY4</accession>
<dbReference type="SUPFAM" id="SSF53850">
    <property type="entry name" value="Periplasmic binding protein-like II"/>
    <property type="match status" value="1"/>
</dbReference>
<dbReference type="eggNOG" id="COG0834">
    <property type="taxonomic scope" value="Bacteria"/>
</dbReference>
<name>C4XGY4_SOLM1</name>
<proteinExistence type="predicted"/>
<evidence type="ECO:0000313" key="2">
    <source>
        <dbReference type="EMBL" id="BAH76289.1"/>
    </source>
</evidence>
<dbReference type="KEGG" id="dma:DMR_27980"/>
<evidence type="ECO:0000259" key="1">
    <source>
        <dbReference type="Pfam" id="PF00497"/>
    </source>
</evidence>
<dbReference type="STRING" id="573370.DMR_27980"/>
<dbReference type="AlphaFoldDB" id="C4XGY4"/>
<organism evidence="2 3">
    <name type="scientific">Solidesulfovibrio magneticus (strain ATCC 700980 / DSM 13731 / RS-1)</name>
    <name type="common">Desulfovibrio magneticus</name>
    <dbReference type="NCBI Taxonomy" id="573370"/>
    <lineage>
        <taxon>Bacteria</taxon>
        <taxon>Pseudomonadati</taxon>
        <taxon>Thermodesulfobacteriota</taxon>
        <taxon>Desulfovibrionia</taxon>
        <taxon>Desulfovibrionales</taxon>
        <taxon>Desulfovibrionaceae</taxon>
        <taxon>Solidesulfovibrio</taxon>
    </lineage>
</organism>
<evidence type="ECO:0000313" key="3">
    <source>
        <dbReference type="Proteomes" id="UP000009071"/>
    </source>
</evidence>
<gene>
    <name evidence="2" type="ordered locus">DMR_27980</name>
</gene>
<reference evidence="2 3" key="1">
    <citation type="journal article" date="2009" name="Genome Res.">
        <title>Whole genome sequence of Desulfovibrio magneticus strain RS-1 revealed common gene clusters in magnetotactic bacteria.</title>
        <authorList>
            <person name="Nakazawa H."/>
            <person name="Arakaki A."/>
            <person name="Narita-Yamada S."/>
            <person name="Yashiro I."/>
            <person name="Jinno K."/>
            <person name="Aoki N."/>
            <person name="Tsuruyama A."/>
            <person name="Okamura Y."/>
            <person name="Tanikawa S."/>
            <person name="Fujita N."/>
            <person name="Takeyama H."/>
            <person name="Matsunaga T."/>
        </authorList>
    </citation>
    <scope>NUCLEOTIDE SEQUENCE [LARGE SCALE GENOMIC DNA]</scope>
    <source>
        <strain evidence="3">ATCC 700980 / DSM 13731 / RS-1</strain>
    </source>
</reference>
<dbReference type="Pfam" id="PF00497">
    <property type="entry name" value="SBP_bac_3"/>
    <property type="match status" value="1"/>
</dbReference>
<feature type="domain" description="Solute-binding protein family 3/N-terminal" evidence="1">
    <location>
        <begin position="68"/>
        <end position="282"/>
    </location>
</feature>
<protein>
    <recommendedName>
        <fullName evidence="1">Solute-binding protein family 3/N-terminal domain-containing protein</fullName>
    </recommendedName>
</protein>
<dbReference type="HOGENOM" id="CLU_1092921_0_0_7"/>
<dbReference type="InterPro" id="IPR001638">
    <property type="entry name" value="Solute-binding_3/MltF_N"/>
</dbReference>
<keyword evidence="3" id="KW-1185">Reference proteome</keyword>
<dbReference type="Proteomes" id="UP000009071">
    <property type="component" value="Chromosome"/>
</dbReference>
<sequence>MTLATFFATKGYMESLPPRTVTRLFPKKTKPRRLLRAVLAALALLVPALTPTAGQSQEPLSLLVFDRPPYYQLQHGQPSGGFLLTTALTVFAQAGIPVTVREMPPGRVVAMLKDGPSRACAVGWYKTAEREAFARFSEPLYRNQPTAVAVRATLSVPETCSPFLADLLAAGWHWGLREGFSYGAEYDQLLAAYPATKRFADTAHMVELLAKDRLDAMLVEPEELAWIFASKPALRKHVRIVRLADSPLGGRRHIMCGLGVSPGEMARLDAAIESFRATPQYQGLVDGLHLTP</sequence>
<dbReference type="EMBL" id="AP010904">
    <property type="protein sequence ID" value="BAH76289.1"/>
    <property type="molecule type" value="Genomic_DNA"/>
</dbReference>
<dbReference type="Gene3D" id="3.40.190.10">
    <property type="entry name" value="Periplasmic binding protein-like II"/>
    <property type="match status" value="2"/>
</dbReference>